<dbReference type="OrthoDB" id="9652at2157"/>
<dbReference type="PROSITE" id="PS50110">
    <property type="entry name" value="RESPONSE_REGULATORY"/>
    <property type="match status" value="1"/>
</dbReference>
<gene>
    <name evidence="2" type="ORF">NADRNF5_1556</name>
</gene>
<evidence type="ECO:0000313" key="2">
    <source>
        <dbReference type="EMBL" id="AJW71237.1"/>
    </source>
</evidence>
<dbReference type="SMART" id="SM00448">
    <property type="entry name" value="REC"/>
    <property type="match status" value="1"/>
</dbReference>
<dbReference type="Pfam" id="PF00072">
    <property type="entry name" value="Response_reg"/>
    <property type="match status" value="1"/>
</dbReference>
<dbReference type="CDD" id="cd00156">
    <property type="entry name" value="REC"/>
    <property type="match status" value="1"/>
</dbReference>
<dbReference type="InterPro" id="IPR011006">
    <property type="entry name" value="CheY-like_superfamily"/>
</dbReference>
<dbReference type="Pfam" id="PF01978">
    <property type="entry name" value="TrmB"/>
    <property type="match status" value="1"/>
</dbReference>
<name>A0A0D5C4B3_9ARCH</name>
<dbReference type="Proteomes" id="UP000032408">
    <property type="component" value="Chromosome"/>
</dbReference>
<feature type="domain" description="Response regulatory" evidence="1">
    <location>
        <begin position="293"/>
        <end position="405"/>
    </location>
</feature>
<dbReference type="PANTHER" id="PTHR34293">
    <property type="entry name" value="HTH-TYPE TRANSCRIPTIONAL REGULATOR TRMBL2"/>
    <property type="match status" value="1"/>
</dbReference>
<dbReference type="EMBL" id="CP011070">
    <property type="protein sequence ID" value="AJW71237.1"/>
    <property type="molecule type" value="Genomic_DNA"/>
</dbReference>
<dbReference type="GO" id="GO:0000160">
    <property type="term" value="P:phosphorelay signal transduction system"/>
    <property type="evidence" value="ECO:0007669"/>
    <property type="project" value="InterPro"/>
</dbReference>
<dbReference type="SUPFAM" id="SSF52172">
    <property type="entry name" value="CheY-like"/>
    <property type="match status" value="1"/>
</dbReference>
<dbReference type="KEGG" id="nin:NADRNF5_1556"/>
<dbReference type="InterPro" id="IPR036388">
    <property type="entry name" value="WH-like_DNA-bd_sf"/>
</dbReference>
<dbReference type="Gene3D" id="1.10.10.10">
    <property type="entry name" value="Winged helix-like DNA-binding domain superfamily/Winged helix DNA-binding domain"/>
    <property type="match status" value="1"/>
</dbReference>
<evidence type="ECO:0000313" key="3">
    <source>
        <dbReference type="Proteomes" id="UP000032408"/>
    </source>
</evidence>
<evidence type="ECO:0000259" key="1">
    <source>
        <dbReference type="PROSITE" id="PS50110"/>
    </source>
</evidence>
<dbReference type="PANTHER" id="PTHR34293:SF1">
    <property type="entry name" value="HTH-TYPE TRANSCRIPTIONAL REGULATOR TRMBL2"/>
    <property type="match status" value="1"/>
</dbReference>
<reference evidence="3" key="1">
    <citation type="submission" date="2015-03" db="EMBL/GenBank/DDBJ databases">
        <title>Characterization of two novel Thaumarchaeota isolated from the Northern Adriatic Sea.</title>
        <authorList>
            <person name="Bayer B."/>
            <person name="Vojvoda J."/>
            <person name="Offre P."/>
            <person name="Srivastava A."/>
            <person name="Elisabeth N."/>
            <person name="Garcia J.A.L."/>
            <person name="Schleper C."/>
            <person name="Herndl G.J."/>
        </authorList>
    </citation>
    <scope>NUCLEOTIDE SEQUENCE [LARGE SCALE GENOMIC DNA]</scope>
    <source>
        <strain evidence="3">NF5</strain>
    </source>
</reference>
<dbReference type="HOGENOM" id="CLU_679000_0_0_2"/>
<protein>
    <submittedName>
        <fullName evidence="2">Response regulator receiver protein</fullName>
    </submittedName>
</protein>
<dbReference type="RefSeq" id="WP_048116787.1">
    <property type="nucleotide sequence ID" value="NZ_CP011070.1"/>
</dbReference>
<dbReference type="InterPro" id="IPR001789">
    <property type="entry name" value="Sig_transdc_resp-reg_receiver"/>
</dbReference>
<reference evidence="2 3" key="2">
    <citation type="journal article" date="2016" name="ISME J.">
        <title>Physiological and genomic characterization of two novel marine thaumarchaeal strains indicates niche differentiation.</title>
        <authorList>
            <person name="Bayer B."/>
            <person name="Vojvoda J."/>
            <person name="Offre P."/>
            <person name="Alves R.J."/>
            <person name="Elisabeth N.H."/>
            <person name="Garcia J.A."/>
            <person name="Volland J.M."/>
            <person name="Srivastava A."/>
            <person name="Schleper C."/>
            <person name="Herndl G.J."/>
        </authorList>
    </citation>
    <scope>NUCLEOTIDE SEQUENCE [LARGE SCALE GENOMIC DNA]</scope>
    <source>
        <strain evidence="2 3">NF5</strain>
    </source>
</reference>
<keyword evidence="3" id="KW-1185">Reference proteome</keyword>
<dbReference type="InterPro" id="IPR002831">
    <property type="entry name" value="Tscrpt_reg_TrmB_N"/>
</dbReference>
<dbReference type="GeneID" id="24820735"/>
<dbReference type="InterPro" id="IPR051797">
    <property type="entry name" value="TrmB-like"/>
</dbReference>
<dbReference type="Gene3D" id="3.40.50.2300">
    <property type="match status" value="1"/>
</dbReference>
<organism evidence="2 3">
    <name type="scientific">Nitrosopumilus adriaticus</name>
    <dbReference type="NCBI Taxonomy" id="1580092"/>
    <lineage>
        <taxon>Archaea</taxon>
        <taxon>Nitrososphaerota</taxon>
        <taxon>Nitrososphaeria</taxon>
        <taxon>Nitrosopumilales</taxon>
        <taxon>Nitrosopumilaceae</taxon>
        <taxon>Nitrosopumilus</taxon>
    </lineage>
</organism>
<dbReference type="AlphaFoldDB" id="A0A0D5C4B3"/>
<dbReference type="STRING" id="1580092.NADRNF5_1556"/>
<sequence length="405" mass="46042">MQVQDISLDDDFKQSEEHDEITILKDFGLEEDEAQTYVGLAQLGSAKASEISAFTKIDRVRTYKILENLKNLGFATSTLSSPIKFSANEPESILKDIILKQKQKVEHLEKNSSQFLKILSRLKLNEPQIGLPKLTIVSNRNNIYDQMAKIIEETNDRLFIVVTLSDIIRMYYTSIPEVIKKATKNNTNIKLMTGPELLTKLEYIKRLGINKFKIVTLPSPGRLLCSETQVLMSGNTSSQENKNINDESVMVTNSNDIIKNMQSLCEFLWESGEDIVIEEKNNKKGKKSQKQSTILVVDDDADAVNIFADYLEIKGVSTVERCTSGKKAIERFKKIRPEAVFLDIMMPDVDGFYVLDEIRKIEPKAKIIMVTADKSPETTKKLKEVKPADVIYKPYDIEQITRCLK</sequence>
<proteinExistence type="predicted"/>
<accession>A0A0D5C4B3</accession>